<reference evidence="4" key="1">
    <citation type="journal article" date="2020" name="Stud. Mycol.">
        <title>101 Dothideomycetes genomes: A test case for predicting lifestyles and emergence of pathogens.</title>
        <authorList>
            <person name="Haridas S."/>
            <person name="Albert R."/>
            <person name="Binder M."/>
            <person name="Bloem J."/>
            <person name="LaButti K."/>
            <person name="Salamov A."/>
            <person name="Andreopoulos B."/>
            <person name="Baker S."/>
            <person name="Barry K."/>
            <person name="Bills G."/>
            <person name="Bluhm B."/>
            <person name="Cannon C."/>
            <person name="Castanera R."/>
            <person name="Culley D."/>
            <person name="Daum C."/>
            <person name="Ezra D."/>
            <person name="Gonzalez J."/>
            <person name="Henrissat B."/>
            <person name="Kuo A."/>
            <person name="Liang C."/>
            <person name="Lipzen A."/>
            <person name="Lutzoni F."/>
            <person name="Magnuson J."/>
            <person name="Mondo S."/>
            <person name="Nolan M."/>
            <person name="Ohm R."/>
            <person name="Pangilinan J."/>
            <person name="Park H.-J."/>
            <person name="Ramirez L."/>
            <person name="Alfaro M."/>
            <person name="Sun H."/>
            <person name="Tritt A."/>
            <person name="Yoshinaga Y."/>
            <person name="Zwiers L.-H."/>
            <person name="Turgeon B."/>
            <person name="Goodwin S."/>
            <person name="Spatafora J."/>
            <person name="Crous P."/>
            <person name="Grigoriev I."/>
        </authorList>
    </citation>
    <scope>NUCLEOTIDE SEQUENCE [LARGE SCALE GENOMIC DNA]</scope>
    <source>
        <strain evidence="4">CBS 304.66</strain>
    </source>
</reference>
<evidence type="ECO:0000256" key="1">
    <source>
        <dbReference type="SAM" id="MobiDB-lite"/>
    </source>
</evidence>
<dbReference type="EMBL" id="ML986586">
    <property type="protein sequence ID" value="KAF2268391.1"/>
    <property type="molecule type" value="Genomic_DNA"/>
</dbReference>
<comment type="caution">
    <text evidence="3">The sequence shown here is derived from an EMBL/GenBank/DDBJ whole genome shotgun (WGS) entry which is preliminary data.</text>
</comment>
<protein>
    <submittedName>
        <fullName evidence="3">Uncharacterized protein</fullName>
    </submittedName>
</protein>
<evidence type="ECO:0000256" key="2">
    <source>
        <dbReference type="SAM" id="Phobius"/>
    </source>
</evidence>
<sequence>MLLEACSLSSWLYSSLPCILGLVIYGTGLVLWIGMFDSGGYFNLVSFILKGSKKSIMSREGNSSATQGPSDNKSIRLSSNGA</sequence>
<proteinExistence type="predicted"/>
<keyword evidence="2" id="KW-0812">Transmembrane</keyword>
<keyword evidence="2" id="KW-0472">Membrane</keyword>
<organism evidence="3 4">
    <name type="scientific">Lojkania enalia</name>
    <dbReference type="NCBI Taxonomy" id="147567"/>
    <lineage>
        <taxon>Eukaryota</taxon>
        <taxon>Fungi</taxon>
        <taxon>Dikarya</taxon>
        <taxon>Ascomycota</taxon>
        <taxon>Pezizomycotina</taxon>
        <taxon>Dothideomycetes</taxon>
        <taxon>Pleosporomycetidae</taxon>
        <taxon>Pleosporales</taxon>
        <taxon>Pleosporales incertae sedis</taxon>
        <taxon>Lojkania</taxon>
    </lineage>
</organism>
<feature type="compositionally biased region" description="Polar residues" evidence="1">
    <location>
        <begin position="60"/>
        <end position="82"/>
    </location>
</feature>
<evidence type="ECO:0000313" key="4">
    <source>
        <dbReference type="Proteomes" id="UP000800093"/>
    </source>
</evidence>
<name>A0A9P4N963_9PLEO</name>
<keyword evidence="2" id="KW-1133">Transmembrane helix</keyword>
<feature type="transmembrane region" description="Helical" evidence="2">
    <location>
        <begin position="12"/>
        <end position="33"/>
    </location>
</feature>
<evidence type="ECO:0000313" key="3">
    <source>
        <dbReference type="EMBL" id="KAF2268391.1"/>
    </source>
</evidence>
<keyword evidence="4" id="KW-1185">Reference proteome</keyword>
<accession>A0A9P4N963</accession>
<dbReference type="AlphaFoldDB" id="A0A9P4N963"/>
<dbReference type="OrthoDB" id="407617at2759"/>
<dbReference type="Proteomes" id="UP000800093">
    <property type="component" value="Unassembled WGS sequence"/>
</dbReference>
<gene>
    <name evidence="3" type="ORF">CC78DRAFT_608925</name>
</gene>
<feature type="region of interest" description="Disordered" evidence="1">
    <location>
        <begin position="58"/>
        <end position="82"/>
    </location>
</feature>